<sequence length="398" mass="43514">MIILVINCGSSSIKYQVFKIEGENYSLLAKGIAERIGEDGSFIKHTKTGEETLKIEKHLADHKETMQAIQPLLTDPVHGVIKSMNDINGIGHRVVQGGEKFTASTIINDEVLDTIKEMSKFAPLHNPHNITGILSCQQVLPDIPNVAVFDTAIHQTMPPKAYMYAIPLKYYKEGGIRRYGFHGTSHGYVSKEAARVLGKPLDECKIITCHIGNGGSITAFDHGKVVDTSMGLTPLEGIVMGTRCGDIDPAAVLYLQDHYGLTAKQTDDILNKESGLKGLVGTPDMRDVLKMAKAGNQDAVNALAIYRYRIRKYIGAYLAALNGADAVVFTAGVGENNDTLRFDILSNMEYCGIKIDSDRNIAGETVISSDDSKIKIMVIPTNEELVIARDTYRILSEV</sequence>
<dbReference type="PANTHER" id="PTHR21060">
    <property type="entry name" value="ACETATE KINASE"/>
    <property type="match status" value="1"/>
</dbReference>
<dbReference type="InterPro" id="IPR023865">
    <property type="entry name" value="Aliphatic_acid_kinase_CS"/>
</dbReference>
<dbReference type="PROSITE" id="PS01076">
    <property type="entry name" value="ACETATE_KINASE_2"/>
    <property type="match status" value="1"/>
</dbReference>
<reference evidence="9" key="1">
    <citation type="submission" date="2017-02" db="EMBL/GenBank/DDBJ databases">
        <title>Comparative genomics and description of representatives of a novel lineage of planctomycetes thriving in anoxic sediments.</title>
        <authorList>
            <person name="Spring S."/>
            <person name="Bunk B."/>
            <person name="Sproer C."/>
        </authorList>
    </citation>
    <scope>NUCLEOTIDE SEQUENCE [LARGE SCALE GENOMIC DNA]</scope>
    <source>
        <strain evidence="9">SM-Chi-D1</strain>
    </source>
</reference>
<evidence type="ECO:0000256" key="1">
    <source>
        <dbReference type="ARBA" id="ARBA00008748"/>
    </source>
</evidence>
<keyword evidence="2 6" id="KW-0808">Transferase</keyword>
<feature type="binding site" evidence="6">
    <location>
        <begin position="210"/>
        <end position="214"/>
    </location>
    <ligand>
        <name>ATP</name>
        <dbReference type="ChEBI" id="CHEBI:30616"/>
    </ligand>
</feature>
<dbReference type="SUPFAM" id="SSF53067">
    <property type="entry name" value="Actin-like ATPase domain"/>
    <property type="match status" value="2"/>
</dbReference>
<feature type="binding site" evidence="6">
    <location>
        <begin position="284"/>
        <end position="286"/>
    </location>
    <ligand>
        <name>ATP</name>
        <dbReference type="ChEBI" id="CHEBI:30616"/>
    </ligand>
</feature>
<keyword evidence="6" id="KW-0963">Cytoplasm</keyword>
<dbReference type="AlphaFoldDB" id="A0A1Q2MC61"/>
<keyword evidence="3 6" id="KW-0547">Nucleotide-binding</keyword>
<keyword evidence="4 6" id="KW-0418">Kinase</keyword>
<dbReference type="RefSeq" id="WP_146682572.1">
    <property type="nucleotide sequence ID" value="NZ_CP019646.1"/>
</dbReference>
<accession>A0A1Q2MC61</accession>
<keyword evidence="9" id="KW-1185">Reference proteome</keyword>
<feature type="site" description="Transition state stabilizer" evidence="6">
    <location>
        <position position="182"/>
    </location>
</feature>
<keyword evidence="6" id="KW-0479">Metal-binding</keyword>
<dbReference type="InterPro" id="IPR043129">
    <property type="entry name" value="ATPase_NBD"/>
</dbReference>
<dbReference type="UniPathway" id="UPA00340">
    <property type="reaction ID" value="UER00458"/>
</dbReference>
<evidence type="ECO:0000256" key="6">
    <source>
        <dbReference type="HAMAP-Rule" id="MF_00020"/>
    </source>
</evidence>
<dbReference type="PIRSF" id="PIRSF000722">
    <property type="entry name" value="Acetate_prop_kin"/>
    <property type="match status" value="1"/>
</dbReference>
<dbReference type="Gene3D" id="3.30.420.40">
    <property type="match status" value="2"/>
</dbReference>
<evidence type="ECO:0000256" key="2">
    <source>
        <dbReference type="ARBA" id="ARBA00022679"/>
    </source>
</evidence>
<evidence type="ECO:0000256" key="5">
    <source>
        <dbReference type="ARBA" id="ARBA00022840"/>
    </source>
</evidence>
<proteinExistence type="inferred from homology"/>
<comment type="similarity">
    <text evidence="1 6 7">Belongs to the acetokinase family.</text>
</comment>
<dbReference type="PROSITE" id="PS01075">
    <property type="entry name" value="ACETATE_KINASE_1"/>
    <property type="match status" value="1"/>
</dbReference>
<dbReference type="EC" id="2.7.2.1" evidence="6"/>
<dbReference type="Pfam" id="PF00871">
    <property type="entry name" value="Acetate_kinase"/>
    <property type="match status" value="1"/>
</dbReference>
<dbReference type="GO" id="GO:0008776">
    <property type="term" value="F:acetate kinase activity"/>
    <property type="evidence" value="ECO:0007669"/>
    <property type="project" value="UniProtKB-UniRule"/>
</dbReference>
<name>A0A1Q2MC61_9BACT</name>
<comment type="subcellular location">
    <subcellularLocation>
        <location evidence="6">Cytoplasm</location>
    </subcellularLocation>
</comment>
<dbReference type="STRING" id="1851148.SMSP2_00640"/>
<evidence type="ECO:0000313" key="9">
    <source>
        <dbReference type="Proteomes" id="UP000188181"/>
    </source>
</evidence>
<evidence type="ECO:0000256" key="4">
    <source>
        <dbReference type="ARBA" id="ARBA00022777"/>
    </source>
</evidence>
<dbReference type="PRINTS" id="PR00471">
    <property type="entry name" value="ACETATEKNASE"/>
</dbReference>
<dbReference type="GO" id="GO:0005737">
    <property type="term" value="C:cytoplasm"/>
    <property type="evidence" value="ECO:0007669"/>
    <property type="project" value="UniProtKB-SubCell"/>
</dbReference>
<protein>
    <recommendedName>
        <fullName evidence="6">Acetate kinase</fullName>
        <ecNumber evidence="6">2.7.2.1</ecNumber>
    </recommendedName>
    <alternativeName>
        <fullName evidence="6">Acetokinase</fullName>
    </alternativeName>
</protein>
<feature type="site" description="Transition state stabilizer" evidence="6">
    <location>
        <position position="243"/>
    </location>
</feature>
<feature type="binding site" evidence="6">
    <location>
        <begin position="332"/>
        <end position="336"/>
    </location>
    <ligand>
        <name>ATP</name>
        <dbReference type="ChEBI" id="CHEBI:30616"/>
    </ligand>
</feature>
<keyword evidence="5 6" id="KW-0067">ATP-binding</keyword>
<keyword evidence="6" id="KW-0460">Magnesium</keyword>
<comment type="subunit">
    <text evidence="6">Homodimer.</text>
</comment>
<dbReference type="NCBIfam" id="TIGR00016">
    <property type="entry name" value="ackA"/>
    <property type="match status" value="1"/>
</dbReference>
<feature type="binding site" evidence="6">
    <location>
        <position position="93"/>
    </location>
    <ligand>
        <name>substrate</name>
    </ligand>
</feature>
<evidence type="ECO:0000256" key="3">
    <source>
        <dbReference type="ARBA" id="ARBA00022741"/>
    </source>
</evidence>
<dbReference type="Proteomes" id="UP000188181">
    <property type="component" value="Chromosome"/>
</dbReference>
<dbReference type="GO" id="GO:0006083">
    <property type="term" value="P:acetate metabolic process"/>
    <property type="evidence" value="ECO:0007669"/>
    <property type="project" value="TreeGrafter"/>
</dbReference>
<feature type="binding site" evidence="6">
    <location>
        <position position="7"/>
    </location>
    <ligand>
        <name>Mg(2+)</name>
        <dbReference type="ChEBI" id="CHEBI:18420"/>
    </ligand>
</feature>
<feature type="active site" description="Proton donor/acceptor" evidence="6">
    <location>
        <position position="150"/>
    </location>
</feature>
<dbReference type="GO" id="GO:0006085">
    <property type="term" value="P:acetyl-CoA biosynthetic process"/>
    <property type="evidence" value="ECO:0007669"/>
    <property type="project" value="UniProtKB-UniRule"/>
</dbReference>
<dbReference type="InterPro" id="IPR004372">
    <property type="entry name" value="Ac/propionate_kinase"/>
</dbReference>
<feature type="binding site" evidence="6">
    <location>
        <position position="14"/>
    </location>
    <ligand>
        <name>ATP</name>
        <dbReference type="ChEBI" id="CHEBI:30616"/>
    </ligand>
</feature>
<feature type="binding site" evidence="6">
    <location>
        <position position="383"/>
    </location>
    <ligand>
        <name>Mg(2+)</name>
        <dbReference type="ChEBI" id="CHEBI:18420"/>
    </ligand>
</feature>
<dbReference type="HAMAP" id="MF_00020">
    <property type="entry name" value="Acetate_kinase"/>
    <property type="match status" value="1"/>
</dbReference>
<dbReference type="PANTHER" id="PTHR21060:SF15">
    <property type="entry name" value="ACETATE KINASE-RELATED"/>
    <property type="match status" value="1"/>
</dbReference>
<dbReference type="EMBL" id="CP019646">
    <property type="protein sequence ID" value="AQQ70296.1"/>
    <property type="molecule type" value="Genomic_DNA"/>
</dbReference>
<dbReference type="KEGG" id="pbas:SMSP2_00640"/>
<comment type="catalytic activity">
    <reaction evidence="6">
        <text>acetate + ATP = acetyl phosphate + ADP</text>
        <dbReference type="Rhea" id="RHEA:11352"/>
        <dbReference type="ChEBI" id="CHEBI:22191"/>
        <dbReference type="ChEBI" id="CHEBI:30089"/>
        <dbReference type="ChEBI" id="CHEBI:30616"/>
        <dbReference type="ChEBI" id="CHEBI:456216"/>
        <dbReference type="EC" id="2.7.2.1"/>
    </reaction>
</comment>
<dbReference type="InterPro" id="IPR000890">
    <property type="entry name" value="Aliphatic_acid_kin_short-chain"/>
</dbReference>
<evidence type="ECO:0000313" key="8">
    <source>
        <dbReference type="EMBL" id="AQQ70296.1"/>
    </source>
</evidence>
<dbReference type="GO" id="GO:0005524">
    <property type="term" value="F:ATP binding"/>
    <property type="evidence" value="ECO:0007669"/>
    <property type="project" value="UniProtKB-KW"/>
</dbReference>
<gene>
    <name evidence="6 8" type="primary">ackA</name>
    <name evidence="8" type="ORF">SMSP2_00640</name>
</gene>
<evidence type="ECO:0000256" key="7">
    <source>
        <dbReference type="RuleBase" id="RU003835"/>
    </source>
</evidence>
<dbReference type="CDD" id="cd24010">
    <property type="entry name" value="ASKHA_NBD_AcK_PK"/>
    <property type="match status" value="1"/>
</dbReference>
<organism evidence="8 9">
    <name type="scientific">Limihaloglobus sulfuriphilus</name>
    <dbReference type="NCBI Taxonomy" id="1851148"/>
    <lineage>
        <taxon>Bacteria</taxon>
        <taxon>Pseudomonadati</taxon>
        <taxon>Planctomycetota</taxon>
        <taxon>Phycisphaerae</taxon>
        <taxon>Sedimentisphaerales</taxon>
        <taxon>Sedimentisphaeraceae</taxon>
        <taxon>Limihaloglobus</taxon>
    </lineage>
</organism>
<comment type="pathway">
    <text evidence="6">Metabolic intermediate biosynthesis; acetyl-CoA biosynthesis; acetyl-CoA from acetate: step 1/2.</text>
</comment>
<comment type="cofactor">
    <cofactor evidence="6">
        <name>Mg(2+)</name>
        <dbReference type="ChEBI" id="CHEBI:18420"/>
    </cofactor>
    <cofactor evidence="6">
        <name>Mn(2+)</name>
        <dbReference type="ChEBI" id="CHEBI:29035"/>
    </cofactor>
    <text evidence="6">Mg(2+). Can also accept Mn(2+).</text>
</comment>
<dbReference type="GO" id="GO:0000287">
    <property type="term" value="F:magnesium ion binding"/>
    <property type="evidence" value="ECO:0007669"/>
    <property type="project" value="UniProtKB-UniRule"/>
</dbReference>
<dbReference type="OrthoDB" id="9802453at2"/>
<comment type="function">
    <text evidence="6">Catalyzes the formation of acetyl phosphate from acetate and ATP. Can also catalyze the reverse reaction.</text>
</comment>